<keyword evidence="1" id="KW-0812">Transmembrane</keyword>
<proteinExistence type="predicted"/>
<sequence>MELIVDGDFPYIRPISAILMPLSYISTISFFNSIVFLAFFFEGVLAVETFFGPMMMLKEDLTYSAVRCSRKELYHTEQTPPSVFVKISRKTSGHADKIRGKPMITMRHAHATSH</sequence>
<keyword evidence="3" id="KW-1185">Reference proteome</keyword>
<evidence type="ECO:0000313" key="2">
    <source>
        <dbReference type="EMBL" id="CAL1264113.1"/>
    </source>
</evidence>
<protein>
    <submittedName>
        <fullName evidence="2">Uncharacterized protein</fullName>
    </submittedName>
</protein>
<name>A0AAV1Z1I4_9ARAC</name>
<dbReference type="EMBL" id="CAXIEN010000011">
    <property type="protein sequence ID" value="CAL1264113.1"/>
    <property type="molecule type" value="Genomic_DNA"/>
</dbReference>
<organism evidence="2 3">
    <name type="scientific">Larinioides sclopetarius</name>
    <dbReference type="NCBI Taxonomy" id="280406"/>
    <lineage>
        <taxon>Eukaryota</taxon>
        <taxon>Metazoa</taxon>
        <taxon>Ecdysozoa</taxon>
        <taxon>Arthropoda</taxon>
        <taxon>Chelicerata</taxon>
        <taxon>Arachnida</taxon>
        <taxon>Araneae</taxon>
        <taxon>Araneomorphae</taxon>
        <taxon>Entelegynae</taxon>
        <taxon>Araneoidea</taxon>
        <taxon>Araneidae</taxon>
        <taxon>Larinioides</taxon>
    </lineage>
</organism>
<evidence type="ECO:0000256" key="1">
    <source>
        <dbReference type="SAM" id="Phobius"/>
    </source>
</evidence>
<evidence type="ECO:0000313" key="3">
    <source>
        <dbReference type="Proteomes" id="UP001497382"/>
    </source>
</evidence>
<comment type="caution">
    <text evidence="2">The sequence shown here is derived from an EMBL/GenBank/DDBJ whole genome shotgun (WGS) entry which is preliminary data.</text>
</comment>
<dbReference type="Proteomes" id="UP001497382">
    <property type="component" value="Unassembled WGS sequence"/>
</dbReference>
<accession>A0AAV1Z1I4</accession>
<keyword evidence="1" id="KW-1133">Transmembrane helix</keyword>
<feature type="transmembrane region" description="Helical" evidence="1">
    <location>
        <begin position="30"/>
        <end position="51"/>
    </location>
</feature>
<gene>
    <name evidence="2" type="ORF">LARSCL_LOCUS1838</name>
</gene>
<keyword evidence="1" id="KW-0472">Membrane</keyword>
<reference evidence="2 3" key="1">
    <citation type="submission" date="2024-04" db="EMBL/GenBank/DDBJ databases">
        <authorList>
            <person name="Rising A."/>
            <person name="Reimegard J."/>
            <person name="Sonavane S."/>
            <person name="Akerstrom W."/>
            <person name="Nylinder S."/>
            <person name="Hedman E."/>
            <person name="Kallberg Y."/>
        </authorList>
    </citation>
    <scope>NUCLEOTIDE SEQUENCE [LARGE SCALE GENOMIC DNA]</scope>
</reference>
<dbReference type="AlphaFoldDB" id="A0AAV1Z1I4"/>